<feature type="compositionally biased region" description="Low complexity" evidence="1">
    <location>
        <begin position="151"/>
        <end position="163"/>
    </location>
</feature>
<proteinExistence type="predicted"/>
<dbReference type="EMBL" id="JAUEDM010000005">
    <property type="protein sequence ID" value="KAK3316133.1"/>
    <property type="molecule type" value="Genomic_DNA"/>
</dbReference>
<accession>A0AAE0I076</accession>
<reference evidence="2" key="1">
    <citation type="journal article" date="2023" name="Mol. Phylogenet. Evol.">
        <title>Genome-scale phylogeny and comparative genomics of the fungal order Sordariales.</title>
        <authorList>
            <person name="Hensen N."/>
            <person name="Bonometti L."/>
            <person name="Westerberg I."/>
            <person name="Brannstrom I.O."/>
            <person name="Guillou S."/>
            <person name="Cros-Aarteil S."/>
            <person name="Calhoun S."/>
            <person name="Haridas S."/>
            <person name="Kuo A."/>
            <person name="Mondo S."/>
            <person name="Pangilinan J."/>
            <person name="Riley R."/>
            <person name="LaButti K."/>
            <person name="Andreopoulos B."/>
            <person name="Lipzen A."/>
            <person name="Chen C."/>
            <person name="Yan M."/>
            <person name="Daum C."/>
            <person name="Ng V."/>
            <person name="Clum A."/>
            <person name="Steindorff A."/>
            <person name="Ohm R.A."/>
            <person name="Martin F."/>
            <person name="Silar P."/>
            <person name="Natvig D.O."/>
            <person name="Lalanne C."/>
            <person name="Gautier V."/>
            <person name="Ament-Velasquez S.L."/>
            <person name="Kruys A."/>
            <person name="Hutchinson M.I."/>
            <person name="Powell A.J."/>
            <person name="Barry K."/>
            <person name="Miller A.N."/>
            <person name="Grigoriev I.V."/>
            <person name="Debuchy R."/>
            <person name="Gladieux P."/>
            <person name="Hiltunen Thoren M."/>
            <person name="Johannesson H."/>
        </authorList>
    </citation>
    <scope>NUCLEOTIDE SEQUENCE</scope>
    <source>
        <strain evidence="2">CBS 118394</strain>
    </source>
</reference>
<dbReference type="AlphaFoldDB" id="A0AAE0I076"/>
<gene>
    <name evidence="2" type="ORF">B0H66DRAFT_560461</name>
</gene>
<name>A0AAE0I076_9PEZI</name>
<sequence length="221" mass="24486">MVCGLRFAVQLSAGVPYPISGPPSLPQSRREAKCIFPNLRLGVPDVLVLAHRSLLEGFWKASPSQALQRSRDQGSISGRCRIPVRVPAFTQGELEGSTHGRNGLFHALAHRQLHSIQPEARTIQRPERGHDNIDRRRRNLHPSMIPISPESAQSNSQSSSLAAGRLHSAGKMRAPFWHLHNFQRDLTATKQSSFTKCLFVGQHIRSSPGVYLVRLSPGCLE</sequence>
<protein>
    <submittedName>
        <fullName evidence="2">Uncharacterized protein</fullName>
    </submittedName>
</protein>
<evidence type="ECO:0000313" key="2">
    <source>
        <dbReference type="EMBL" id="KAK3316133.1"/>
    </source>
</evidence>
<keyword evidence="3" id="KW-1185">Reference proteome</keyword>
<organism evidence="2 3">
    <name type="scientific">Apodospora peruviana</name>
    <dbReference type="NCBI Taxonomy" id="516989"/>
    <lineage>
        <taxon>Eukaryota</taxon>
        <taxon>Fungi</taxon>
        <taxon>Dikarya</taxon>
        <taxon>Ascomycota</taxon>
        <taxon>Pezizomycotina</taxon>
        <taxon>Sordariomycetes</taxon>
        <taxon>Sordariomycetidae</taxon>
        <taxon>Sordariales</taxon>
        <taxon>Lasiosphaeriaceae</taxon>
        <taxon>Apodospora</taxon>
    </lineage>
</organism>
<evidence type="ECO:0000256" key="1">
    <source>
        <dbReference type="SAM" id="MobiDB-lite"/>
    </source>
</evidence>
<dbReference type="Proteomes" id="UP001283341">
    <property type="component" value="Unassembled WGS sequence"/>
</dbReference>
<feature type="region of interest" description="Disordered" evidence="1">
    <location>
        <begin position="143"/>
        <end position="163"/>
    </location>
</feature>
<evidence type="ECO:0000313" key="3">
    <source>
        <dbReference type="Proteomes" id="UP001283341"/>
    </source>
</evidence>
<reference evidence="2" key="2">
    <citation type="submission" date="2023-06" db="EMBL/GenBank/DDBJ databases">
        <authorList>
            <consortium name="Lawrence Berkeley National Laboratory"/>
            <person name="Haridas S."/>
            <person name="Hensen N."/>
            <person name="Bonometti L."/>
            <person name="Westerberg I."/>
            <person name="Brannstrom I.O."/>
            <person name="Guillou S."/>
            <person name="Cros-Aarteil S."/>
            <person name="Calhoun S."/>
            <person name="Kuo A."/>
            <person name="Mondo S."/>
            <person name="Pangilinan J."/>
            <person name="Riley R."/>
            <person name="Labutti K."/>
            <person name="Andreopoulos B."/>
            <person name="Lipzen A."/>
            <person name="Chen C."/>
            <person name="Yanf M."/>
            <person name="Daum C."/>
            <person name="Ng V."/>
            <person name="Clum A."/>
            <person name="Steindorff A."/>
            <person name="Ohm R."/>
            <person name="Martin F."/>
            <person name="Silar P."/>
            <person name="Natvig D."/>
            <person name="Lalanne C."/>
            <person name="Gautier V."/>
            <person name="Ament-Velasquez S.L."/>
            <person name="Kruys A."/>
            <person name="Hutchinson M.I."/>
            <person name="Powell A.J."/>
            <person name="Barry K."/>
            <person name="Miller A.N."/>
            <person name="Grigoriev I.V."/>
            <person name="Debuchy R."/>
            <person name="Gladieux P."/>
            <person name="Thoren M.H."/>
            <person name="Johannesson H."/>
        </authorList>
    </citation>
    <scope>NUCLEOTIDE SEQUENCE</scope>
    <source>
        <strain evidence="2">CBS 118394</strain>
    </source>
</reference>
<comment type="caution">
    <text evidence="2">The sequence shown here is derived from an EMBL/GenBank/DDBJ whole genome shotgun (WGS) entry which is preliminary data.</text>
</comment>